<dbReference type="Pfam" id="PF13202">
    <property type="entry name" value="EF-hand_5"/>
    <property type="match status" value="2"/>
</dbReference>
<dbReference type="Proteomes" id="UP001429984">
    <property type="component" value="Unassembled WGS sequence"/>
</dbReference>
<dbReference type="PROSITE" id="PS51257">
    <property type="entry name" value="PROKAR_LIPOPROTEIN"/>
    <property type="match status" value="1"/>
</dbReference>
<dbReference type="InterPro" id="IPR011992">
    <property type="entry name" value="EF-hand-dom_pair"/>
</dbReference>
<protein>
    <submittedName>
        <fullName evidence="3">EF-hand domain-containing protein</fullName>
    </submittedName>
</protein>
<keyword evidence="1" id="KW-0732">Signal</keyword>
<accession>A0ABS0BGD7</accession>
<dbReference type="EMBL" id="JADLZT010000013">
    <property type="protein sequence ID" value="MBF6026009.1"/>
    <property type="molecule type" value="Genomic_DNA"/>
</dbReference>
<feature type="signal peptide" evidence="1">
    <location>
        <begin position="1"/>
        <end position="20"/>
    </location>
</feature>
<evidence type="ECO:0000256" key="1">
    <source>
        <dbReference type="SAM" id="SignalP"/>
    </source>
</evidence>
<proteinExistence type="predicted"/>
<dbReference type="RefSeq" id="WP_194932612.1">
    <property type="nucleotide sequence ID" value="NZ_JADLZT010000013.1"/>
</dbReference>
<dbReference type="InterPro" id="IPR002048">
    <property type="entry name" value="EF_hand_dom"/>
</dbReference>
<dbReference type="InterPro" id="IPR018247">
    <property type="entry name" value="EF_Hand_1_Ca_BS"/>
</dbReference>
<evidence type="ECO:0000259" key="2">
    <source>
        <dbReference type="PROSITE" id="PS50222"/>
    </source>
</evidence>
<evidence type="ECO:0000313" key="3">
    <source>
        <dbReference type="EMBL" id="MBF6026009.1"/>
    </source>
</evidence>
<evidence type="ECO:0000313" key="4">
    <source>
        <dbReference type="Proteomes" id="UP001429984"/>
    </source>
</evidence>
<dbReference type="PROSITE" id="PS00018">
    <property type="entry name" value="EF_HAND_1"/>
    <property type="match status" value="2"/>
</dbReference>
<reference evidence="3 4" key="1">
    <citation type="submission" date="2020-11" db="EMBL/GenBank/DDBJ databases">
        <title>Draft Genome Sequence and Secondary Metabolite Biosynthetic Potential of the Lysobacter niastensis Type strain DSM 18481.</title>
        <authorList>
            <person name="Turrini P."/>
            <person name="Artuso I."/>
            <person name="Tescari M."/>
            <person name="Lugli G.A."/>
            <person name="Frangipani E."/>
            <person name="Ventura M."/>
            <person name="Visca P."/>
        </authorList>
    </citation>
    <scope>NUCLEOTIDE SEQUENCE [LARGE SCALE GENOMIC DNA]</scope>
    <source>
        <strain evidence="3 4">DSM 18481</strain>
    </source>
</reference>
<feature type="chain" id="PRO_5047485646" evidence="1">
    <location>
        <begin position="21"/>
        <end position="135"/>
    </location>
</feature>
<dbReference type="PROSITE" id="PS50222">
    <property type="entry name" value="EF_HAND_2"/>
    <property type="match status" value="1"/>
</dbReference>
<gene>
    <name evidence="3" type="ORF">IU514_18420</name>
</gene>
<comment type="caution">
    <text evidence="3">The sequence shown here is derived from an EMBL/GenBank/DDBJ whole genome shotgun (WGS) entry which is preliminary data.</text>
</comment>
<organism evidence="3 4">
    <name type="scientific">Lysobacter niastensis</name>
    <dbReference type="NCBI Taxonomy" id="380629"/>
    <lineage>
        <taxon>Bacteria</taxon>
        <taxon>Pseudomonadati</taxon>
        <taxon>Pseudomonadota</taxon>
        <taxon>Gammaproteobacteria</taxon>
        <taxon>Lysobacterales</taxon>
        <taxon>Lysobacteraceae</taxon>
        <taxon>Lysobacter</taxon>
    </lineage>
</organism>
<keyword evidence="4" id="KW-1185">Reference proteome</keyword>
<feature type="domain" description="EF-hand" evidence="2">
    <location>
        <begin position="33"/>
        <end position="60"/>
    </location>
</feature>
<dbReference type="Gene3D" id="1.10.238.10">
    <property type="entry name" value="EF-hand"/>
    <property type="match status" value="2"/>
</dbReference>
<dbReference type="SUPFAM" id="SSF47473">
    <property type="entry name" value="EF-hand"/>
    <property type="match status" value="1"/>
</dbReference>
<name>A0ABS0BGD7_9GAMM</name>
<sequence>MLRRYWLAGVLAVVSCPAWSQPPDQVPVTASGMLERMDRNGDGRIDYEEYRNSLLRRFGHADRDDDGVLKGNEVPKNMVVVGESRQASGDVRFDDYTDALRPVFDRFDANRDGILEPVEIESYARARAGMKEEGR</sequence>